<evidence type="ECO:0000256" key="4">
    <source>
        <dbReference type="ARBA" id="ARBA00023128"/>
    </source>
</evidence>
<dbReference type="AlphaFoldDB" id="A0AAV6XU01"/>
<dbReference type="FunFam" id="2.10.109.10:FF:000014">
    <property type="entry name" value="Inner membrane protease subunit 1"/>
    <property type="match status" value="1"/>
</dbReference>
<comment type="function">
    <text evidence="7">Catalyzes the removal of transit peptides required for the targeting of proteins from the mitochondrial matrix, across the inner membrane, into the inter-membrane space.</text>
</comment>
<dbReference type="GO" id="GO:0004252">
    <property type="term" value="F:serine-type endopeptidase activity"/>
    <property type="evidence" value="ECO:0007669"/>
    <property type="project" value="InterPro"/>
</dbReference>
<gene>
    <name evidence="11" type="ORF">BUALT_Bualt03G0154600</name>
</gene>
<comment type="caution">
    <text evidence="11">The sequence shown here is derived from an EMBL/GenBank/DDBJ whole genome shotgun (WGS) entry which is preliminary data.</text>
</comment>
<dbReference type="CDD" id="cd06530">
    <property type="entry name" value="S26_SPase_I"/>
    <property type="match status" value="1"/>
</dbReference>
<keyword evidence="2" id="KW-0999">Mitochondrion inner membrane</keyword>
<feature type="domain" description="Peptidase S26" evidence="10">
    <location>
        <begin position="182"/>
        <end position="221"/>
    </location>
</feature>
<dbReference type="InterPro" id="IPR036286">
    <property type="entry name" value="LexA/Signal_pep-like_sf"/>
</dbReference>
<keyword evidence="4" id="KW-0496">Mitochondrion</keyword>
<evidence type="ECO:0000256" key="8">
    <source>
        <dbReference type="ARBA" id="ARBA00064368"/>
    </source>
</evidence>
<dbReference type="Pfam" id="PF10502">
    <property type="entry name" value="Peptidase_S26"/>
    <property type="match status" value="2"/>
</dbReference>
<evidence type="ECO:0000256" key="7">
    <source>
        <dbReference type="ARBA" id="ARBA00054895"/>
    </source>
</evidence>
<evidence type="ECO:0000256" key="6">
    <source>
        <dbReference type="ARBA" id="ARBA00038445"/>
    </source>
</evidence>
<accession>A0AAV6XU01</accession>
<dbReference type="InterPro" id="IPR052064">
    <property type="entry name" value="Mito_IMP1_subunit"/>
</dbReference>
<dbReference type="InterPro" id="IPR000223">
    <property type="entry name" value="Pept_S26A_signal_pept_1"/>
</dbReference>
<dbReference type="GO" id="GO:0006627">
    <property type="term" value="P:protein processing involved in protein targeting to mitochondrion"/>
    <property type="evidence" value="ECO:0007669"/>
    <property type="project" value="TreeGrafter"/>
</dbReference>
<comment type="subcellular location">
    <subcellularLocation>
        <location evidence="1">Mitochondrion inner membrane</location>
    </subcellularLocation>
</comment>
<comment type="subunit">
    <text evidence="8">Heterodimer of 2 subunits, IMP1A/B and IMP12.</text>
</comment>
<dbReference type="PANTHER" id="PTHR12383:SF16">
    <property type="entry name" value="MITOCHONDRIAL INNER MEMBRANE PROTEASE SUBUNIT 1"/>
    <property type="match status" value="1"/>
</dbReference>
<keyword evidence="3" id="KW-0378">Hydrolase</keyword>
<sequence>MHVTQVAKIKIPKSYNLVLLFSLSSKKNPILHLLVLTRRIKGEKKVAYPHPLLGAINGNKIETMRAAKLLQYARQWRSTAKEVFDHSILFAQFLSILHLTDTYICSPTLVYGPSMLPTLNFTGDVLLVDKLSPLLGKVGTGDVVLVRSPENPRKTITKRVLGMEGDRVTFLLDPAHSARSHSLVVPKGHVWIQGDNIYASNDSRHVGPIPYGLILGRVFCRLSSGNMYGHLGTLDHWDNDSDENCNCN</sequence>
<feature type="active site" evidence="9">
    <location>
        <position position="114"/>
    </location>
</feature>
<dbReference type="Proteomes" id="UP000826271">
    <property type="component" value="Unassembled WGS sequence"/>
</dbReference>
<reference evidence="11" key="1">
    <citation type="submission" date="2019-10" db="EMBL/GenBank/DDBJ databases">
        <authorList>
            <person name="Zhang R."/>
            <person name="Pan Y."/>
            <person name="Wang J."/>
            <person name="Ma R."/>
            <person name="Yu S."/>
        </authorList>
    </citation>
    <scope>NUCLEOTIDE SEQUENCE</scope>
    <source>
        <strain evidence="11">LA-IB0</strain>
        <tissue evidence="11">Leaf</tissue>
    </source>
</reference>
<keyword evidence="12" id="KW-1185">Reference proteome</keyword>
<comment type="similarity">
    <text evidence="6">Belongs to the peptidase S26 family. IMP1 subfamily.</text>
</comment>
<evidence type="ECO:0000256" key="1">
    <source>
        <dbReference type="ARBA" id="ARBA00004273"/>
    </source>
</evidence>
<dbReference type="InterPro" id="IPR019533">
    <property type="entry name" value="Peptidase_S26"/>
</dbReference>
<evidence type="ECO:0000256" key="2">
    <source>
        <dbReference type="ARBA" id="ARBA00022792"/>
    </source>
</evidence>
<evidence type="ECO:0000313" key="12">
    <source>
        <dbReference type="Proteomes" id="UP000826271"/>
    </source>
</evidence>
<dbReference type="NCBIfam" id="TIGR02227">
    <property type="entry name" value="sigpep_I_bact"/>
    <property type="match status" value="1"/>
</dbReference>
<dbReference type="PRINTS" id="PR00727">
    <property type="entry name" value="LEADERPTASE"/>
</dbReference>
<dbReference type="EMBL" id="WHWC01000003">
    <property type="protein sequence ID" value="KAG8386496.1"/>
    <property type="molecule type" value="Genomic_DNA"/>
</dbReference>
<dbReference type="GO" id="GO:0042720">
    <property type="term" value="C:mitochondrial inner membrane peptidase complex"/>
    <property type="evidence" value="ECO:0007669"/>
    <property type="project" value="TreeGrafter"/>
</dbReference>
<dbReference type="GO" id="GO:0006465">
    <property type="term" value="P:signal peptide processing"/>
    <property type="evidence" value="ECO:0007669"/>
    <property type="project" value="InterPro"/>
</dbReference>
<name>A0AAV6XU01_9LAMI</name>
<evidence type="ECO:0000313" key="11">
    <source>
        <dbReference type="EMBL" id="KAG8386496.1"/>
    </source>
</evidence>
<dbReference type="PANTHER" id="PTHR12383">
    <property type="entry name" value="PROTEASE FAMILY S26 MITOCHONDRIAL INNER MEMBRANE PROTEASE-RELATED"/>
    <property type="match status" value="1"/>
</dbReference>
<protein>
    <recommendedName>
        <fullName evidence="10">Peptidase S26 domain-containing protein</fullName>
    </recommendedName>
</protein>
<evidence type="ECO:0000256" key="9">
    <source>
        <dbReference type="PIRSR" id="PIRSR600223-1"/>
    </source>
</evidence>
<dbReference type="SUPFAM" id="SSF51306">
    <property type="entry name" value="LexA/Signal peptidase"/>
    <property type="match status" value="1"/>
</dbReference>
<evidence type="ECO:0000259" key="10">
    <source>
        <dbReference type="Pfam" id="PF10502"/>
    </source>
</evidence>
<organism evidence="11 12">
    <name type="scientific">Buddleja alternifolia</name>
    <dbReference type="NCBI Taxonomy" id="168488"/>
    <lineage>
        <taxon>Eukaryota</taxon>
        <taxon>Viridiplantae</taxon>
        <taxon>Streptophyta</taxon>
        <taxon>Embryophyta</taxon>
        <taxon>Tracheophyta</taxon>
        <taxon>Spermatophyta</taxon>
        <taxon>Magnoliopsida</taxon>
        <taxon>eudicotyledons</taxon>
        <taxon>Gunneridae</taxon>
        <taxon>Pentapetalae</taxon>
        <taxon>asterids</taxon>
        <taxon>lamiids</taxon>
        <taxon>Lamiales</taxon>
        <taxon>Scrophulariaceae</taxon>
        <taxon>Buddlejeae</taxon>
        <taxon>Buddleja</taxon>
    </lineage>
</organism>
<feature type="domain" description="Peptidase S26" evidence="10">
    <location>
        <begin position="90"/>
        <end position="170"/>
    </location>
</feature>
<feature type="active site" evidence="9">
    <location>
        <position position="158"/>
    </location>
</feature>
<keyword evidence="5" id="KW-0472">Membrane</keyword>
<evidence type="ECO:0000256" key="3">
    <source>
        <dbReference type="ARBA" id="ARBA00022801"/>
    </source>
</evidence>
<proteinExistence type="inferred from homology"/>
<evidence type="ECO:0000256" key="5">
    <source>
        <dbReference type="ARBA" id="ARBA00023136"/>
    </source>
</evidence>
<dbReference type="Gene3D" id="2.10.109.10">
    <property type="entry name" value="Umud Fragment, subunit A"/>
    <property type="match status" value="1"/>
</dbReference>